<feature type="region of interest" description="Disordered" evidence="1">
    <location>
        <begin position="1"/>
        <end position="148"/>
    </location>
</feature>
<feature type="compositionally biased region" description="Basic and acidic residues" evidence="1">
    <location>
        <begin position="129"/>
        <end position="148"/>
    </location>
</feature>
<name>A0A5B7GKJ8_PORTR</name>
<sequence>MGSNHGGRSSCQPTPSSRRQEHRSLHRSEQDMGVPGRRRGSERCRGRRRDPPLGGGAGRASSEPSSHRPCCRFGRVSFARMERRGLTGEGRRDETRRDETRRDETRRGETGTRTDLEGVRSDPGAIKGIPHDQDSLADSEVIRGPEGK</sequence>
<feature type="compositionally biased region" description="Basic and acidic residues" evidence="1">
    <location>
        <begin position="80"/>
        <end position="120"/>
    </location>
</feature>
<feature type="compositionally biased region" description="Basic and acidic residues" evidence="1">
    <location>
        <begin position="18"/>
        <end position="30"/>
    </location>
</feature>
<dbReference type="EMBL" id="VSRR010017747">
    <property type="protein sequence ID" value="MPC60641.1"/>
    <property type="molecule type" value="Genomic_DNA"/>
</dbReference>
<feature type="compositionally biased region" description="Polar residues" evidence="1">
    <location>
        <begin position="1"/>
        <end position="17"/>
    </location>
</feature>
<gene>
    <name evidence="2" type="ORF">E2C01_054695</name>
</gene>
<keyword evidence="3" id="KW-1185">Reference proteome</keyword>
<dbReference type="AlphaFoldDB" id="A0A5B7GKJ8"/>
<protein>
    <submittedName>
        <fullName evidence="2">Uncharacterized protein</fullName>
    </submittedName>
</protein>
<organism evidence="2 3">
    <name type="scientific">Portunus trituberculatus</name>
    <name type="common">Swimming crab</name>
    <name type="synonym">Neptunus trituberculatus</name>
    <dbReference type="NCBI Taxonomy" id="210409"/>
    <lineage>
        <taxon>Eukaryota</taxon>
        <taxon>Metazoa</taxon>
        <taxon>Ecdysozoa</taxon>
        <taxon>Arthropoda</taxon>
        <taxon>Crustacea</taxon>
        <taxon>Multicrustacea</taxon>
        <taxon>Malacostraca</taxon>
        <taxon>Eumalacostraca</taxon>
        <taxon>Eucarida</taxon>
        <taxon>Decapoda</taxon>
        <taxon>Pleocyemata</taxon>
        <taxon>Brachyura</taxon>
        <taxon>Eubrachyura</taxon>
        <taxon>Portunoidea</taxon>
        <taxon>Portunidae</taxon>
        <taxon>Portuninae</taxon>
        <taxon>Portunus</taxon>
    </lineage>
</organism>
<evidence type="ECO:0000313" key="3">
    <source>
        <dbReference type="Proteomes" id="UP000324222"/>
    </source>
</evidence>
<evidence type="ECO:0000313" key="2">
    <source>
        <dbReference type="EMBL" id="MPC60641.1"/>
    </source>
</evidence>
<reference evidence="2 3" key="1">
    <citation type="submission" date="2019-05" db="EMBL/GenBank/DDBJ databases">
        <title>Another draft genome of Portunus trituberculatus and its Hox gene families provides insights of decapod evolution.</title>
        <authorList>
            <person name="Jeong J.-H."/>
            <person name="Song I."/>
            <person name="Kim S."/>
            <person name="Choi T."/>
            <person name="Kim D."/>
            <person name="Ryu S."/>
            <person name="Kim W."/>
        </authorList>
    </citation>
    <scope>NUCLEOTIDE SEQUENCE [LARGE SCALE GENOMIC DNA]</scope>
    <source>
        <tissue evidence="2">Muscle</tissue>
    </source>
</reference>
<comment type="caution">
    <text evidence="2">The sequence shown here is derived from an EMBL/GenBank/DDBJ whole genome shotgun (WGS) entry which is preliminary data.</text>
</comment>
<accession>A0A5B7GKJ8</accession>
<proteinExistence type="predicted"/>
<evidence type="ECO:0000256" key="1">
    <source>
        <dbReference type="SAM" id="MobiDB-lite"/>
    </source>
</evidence>
<dbReference type="Proteomes" id="UP000324222">
    <property type="component" value="Unassembled WGS sequence"/>
</dbReference>